<sequence length="44" mass="4767">MKNLKKMSAQDLKNIQGGSAPEWCVGSGGCWYPVKKTCYSNGCP</sequence>
<organism evidence="1 2">
    <name type="scientific">Chryseobacterium arthrosphaerae</name>
    <dbReference type="NCBI Taxonomy" id="651561"/>
    <lineage>
        <taxon>Bacteria</taxon>
        <taxon>Pseudomonadati</taxon>
        <taxon>Bacteroidota</taxon>
        <taxon>Flavobacteriia</taxon>
        <taxon>Flavobacteriales</taxon>
        <taxon>Weeksellaceae</taxon>
        <taxon>Chryseobacterium group</taxon>
        <taxon>Chryseobacterium</taxon>
    </lineage>
</organism>
<proteinExistence type="predicted"/>
<comment type="caution">
    <text evidence="1">The sequence shown here is derived from an EMBL/GenBank/DDBJ whole genome shotgun (WGS) entry which is preliminary data.</text>
</comment>
<dbReference type="EMBL" id="JAZGJU010000019">
    <property type="protein sequence ID" value="MEE6127827.1"/>
    <property type="molecule type" value="Genomic_DNA"/>
</dbReference>
<accession>A0ABU7QZ42</accession>
<dbReference type="NCBIfam" id="NF047798">
    <property type="entry name" value="leader_Chryseo"/>
    <property type="match status" value="1"/>
</dbReference>
<protein>
    <recommendedName>
        <fullName evidence="3">Bacteriocin</fullName>
    </recommendedName>
</protein>
<gene>
    <name evidence="1" type="ORF">V2E39_10575</name>
</gene>
<dbReference type="Proteomes" id="UP001350005">
    <property type="component" value="Unassembled WGS sequence"/>
</dbReference>
<dbReference type="InterPro" id="IPR058074">
    <property type="entry name" value="Bacteriocin-like"/>
</dbReference>
<evidence type="ECO:0000313" key="1">
    <source>
        <dbReference type="EMBL" id="MEE6127827.1"/>
    </source>
</evidence>
<evidence type="ECO:0000313" key="2">
    <source>
        <dbReference type="Proteomes" id="UP001350005"/>
    </source>
</evidence>
<name>A0ABU7QZ42_9FLAO</name>
<keyword evidence="2" id="KW-1185">Reference proteome</keyword>
<dbReference type="RefSeq" id="WP_277622199.1">
    <property type="nucleotide sequence ID" value="NZ_JAKYXJ010000003.1"/>
</dbReference>
<evidence type="ECO:0008006" key="3">
    <source>
        <dbReference type="Google" id="ProtNLM"/>
    </source>
</evidence>
<reference evidence="1 2" key="1">
    <citation type="submission" date="2024-01" db="EMBL/GenBank/DDBJ databases">
        <title>Whole genome of Chryseobacterium arthrosphaerae NNCa 2741.</title>
        <authorList>
            <person name="Boriskina E.V."/>
            <person name="Gordinskaya N.A."/>
            <person name="Kropotov V.S."/>
            <person name="Alekseeva A.E."/>
            <person name="Makhova M.A."/>
            <person name="Kryazhev D.V."/>
            <person name="Shkurkina I.S."/>
        </authorList>
    </citation>
    <scope>NUCLEOTIDE SEQUENCE [LARGE SCALE GENOMIC DNA]</scope>
    <source>
        <strain evidence="1 2">NNCa 2741</strain>
    </source>
</reference>